<dbReference type="SUPFAM" id="SSF57756">
    <property type="entry name" value="Retrovirus zinc finger-like domains"/>
    <property type="match status" value="1"/>
</dbReference>
<feature type="repeat" description="TPR" evidence="12">
    <location>
        <begin position="384"/>
        <end position="417"/>
    </location>
</feature>
<dbReference type="Gene3D" id="3.30.420.10">
    <property type="entry name" value="Ribonuclease H-like superfamily/Ribonuclease H"/>
    <property type="match status" value="1"/>
</dbReference>
<dbReference type="Proteomes" id="UP000765509">
    <property type="component" value="Unassembled WGS sequence"/>
</dbReference>
<dbReference type="AlphaFoldDB" id="A0A9Q3GTH8"/>
<comment type="similarity">
    <text evidence="11">Belongs to the Tom70 family.</text>
</comment>
<dbReference type="InterPro" id="IPR011990">
    <property type="entry name" value="TPR-like_helical_dom_sf"/>
</dbReference>
<keyword evidence="4" id="KW-0677">Repeat</keyword>
<dbReference type="PROSITE" id="PS50005">
    <property type="entry name" value="TPR"/>
    <property type="match status" value="3"/>
</dbReference>
<keyword evidence="10 14" id="KW-0472">Membrane</keyword>
<dbReference type="Pfam" id="PF13976">
    <property type="entry name" value="gag_pre-integrs"/>
    <property type="match status" value="1"/>
</dbReference>
<dbReference type="SUPFAM" id="SSF48452">
    <property type="entry name" value="TPR-like"/>
    <property type="match status" value="1"/>
</dbReference>
<evidence type="ECO:0000256" key="7">
    <source>
        <dbReference type="ARBA" id="ARBA00022884"/>
    </source>
</evidence>
<dbReference type="InterPro" id="IPR036875">
    <property type="entry name" value="Znf_CCHC_sf"/>
</dbReference>
<dbReference type="EMBL" id="AVOT02005656">
    <property type="protein sequence ID" value="MBW0479618.1"/>
    <property type="molecule type" value="Genomic_DNA"/>
</dbReference>
<name>A0A9Q3GTH8_9BASI</name>
<protein>
    <recommendedName>
        <fullName evidence="15">Integrase catalytic domain-containing protein</fullName>
    </recommendedName>
</protein>
<dbReference type="InterPro" id="IPR025724">
    <property type="entry name" value="GAG-pre-integrase_dom"/>
</dbReference>
<dbReference type="OrthoDB" id="2942533at2759"/>
<dbReference type="SMART" id="SM00028">
    <property type="entry name" value="TPR"/>
    <property type="match status" value="9"/>
</dbReference>
<evidence type="ECO:0000256" key="2">
    <source>
        <dbReference type="ARBA" id="ARBA00022664"/>
    </source>
</evidence>
<evidence type="ECO:0000256" key="10">
    <source>
        <dbReference type="ARBA" id="ARBA00023136"/>
    </source>
</evidence>
<dbReference type="GO" id="GO:0045039">
    <property type="term" value="P:protein insertion into mitochondrial inner membrane"/>
    <property type="evidence" value="ECO:0007669"/>
    <property type="project" value="TreeGrafter"/>
</dbReference>
<gene>
    <name evidence="16" type="ORF">O181_019333</name>
</gene>
<comment type="caution">
    <text evidence="16">The sequence shown here is derived from an EMBL/GenBank/DDBJ whole genome shotgun (WGS) entry which is preliminary data.</text>
</comment>
<dbReference type="InterPro" id="IPR001584">
    <property type="entry name" value="Integrase_cat-core"/>
</dbReference>
<organism evidence="16 17">
    <name type="scientific">Austropuccinia psidii MF-1</name>
    <dbReference type="NCBI Taxonomy" id="1389203"/>
    <lineage>
        <taxon>Eukaryota</taxon>
        <taxon>Fungi</taxon>
        <taxon>Dikarya</taxon>
        <taxon>Basidiomycota</taxon>
        <taxon>Pucciniomycotina</taxon>
        <taxon>Pucciniomycetes</taxon>
        <taxon>Pucciniales</taxon>
        <taxon>Sphaerophragmiaceae</taxon>
        <taxon>Austropuccinia</taxon>
    </lineage>
</organism>
<evidence type="ECO:0000313" key="16">
    <source>
        <dbReference type="EMBL" id="MBW0479618.1"/>
    </source>
</evidence>
<accession>A0A9Q3GTH8</accession>
<dbReference type="GO" id="GO:0005741">
    <property type="term" value="C:mitochondrial outer membrane"/>
    <property type="evidence" value="ECO:0007669"/>
    <property type="project" value="UniProtKB-SubCell"/>
</dbReference>
<feature type="compositionally biased region" description="Basic residues" evidence="13">
    <location>
        <begin position="57"/>
        <end position="71"/>
    </location>
</feature>
<feature type="region of interest" description="Disordered" evidence="13">
    <location>
        <begin position="48"/>
        <end position="86"/>
    </location>
</feature>
<proteinExistence type="inferred from homology"/>
<feature type="domain" description="Integrase catalytic" evidence="15">
    <location>
        <begin position="1062"/>
        <end position="1226"/>
    </location>
</feature>
<evidence type="ECO:0000256" key="11">
    <source>
        <dbReference type="ARBA" id="ARBA00038030"/>
    </source>
</evidence>
<dbReference type="InterPro" id="IPR036397">
    <property type="entry name" value="RNaseH_sf"/>
</dbReference>
<dbReference type="PANTHER" id="PTHR46208">
    <property type="entry name" value="MITOCHONDRIAL IMPORT RECEPTOR SUBUNIT TOM70"/>
    <property type="match status" value="1"/>
</dbReference>
<sequence>MSAISSTTNSYSSLSKLNEFVFTHKRALLISLTVAVAAAAGTIYLTSSGSESSKLDKSKKKTLKKKNKKKASTNTSKTDLTANSDSKSQEISDSDLLRLTKSEIEALTSEKRSRYAFILKANGNKAFQAKKYEEAIDCYSKAIDCEKKAVYYSNRAACHTNLNNAEAVIEDCTEALRLDKYYIKALNRRAAARELLGGEENLFLALCDFTACVILDEFKTDTKGATADRVMKRYASEKAKSIIKERGPRLPPNMIIRAYLDAFRPKPKPELPAEPNQADNTLMLAYDALSAFDYKHAFTLFQEAASQVPSTPELRAHAYMMNATSLFLTGQSQAALDEFNRSLIEKPNFGQAWIRKASVDMELGSLEIAMNDFEEALKLGPNDPDVYYHRGQVYNVTEQHRLAIRDYQRSIELDPSFIFSHVQLAVAIYKTGDVSKAMDMFKEYLIVDGQESTSPEVHNYYGELLFAEQHFDEALKRFDSAIALEAKRPGPRNALPWVNKALVYSTSQSDLPKAIECCLKAIQVDENCEVAIQQIAQFKLQLNKIREAIQWYEKGIEIAMTELGLSQILQFDVAAKAQLAFVENYPEYAARLAKELKNNECQGGNSFDIEDLRAALSVSDSGAILKRQVEIDRLGEGITPRLTNDGLTFHWWYRSLNRLIERTHRQVNYFDSEEKDADRERNAEIRSLIEKYIDASLRSSIEDEDEARLSFACLRHQFEKLSWSHVMNLFDDIVNATEASHNLAEAYAATKKQCDKLEKHFHEISTAMDTKVSIERSINIKSNDILQIAQRFQKQTANPLSINQPSIMAASSSRQHSSTRGMDWSNCPDKSNIPPRARPPGTRIPISQQTKSWARHFLSPKLPCLHCFEWGHWAQDCLRKKAGKPPLEDPRIKHPGVTLRKSNTVSHPCITEVEAEEEEDPFVAVIQSIPEDKSPTTSDIPGVVISIGKFMRNDGEVHFKGGRFTLQQNICTYTSILRRDRWFLLVNSAIACNAISDSTSQEGDLLHRCLAHISLRSIRQMQTLNCVRGLPNIAVNHDVRLCRTCSLAKSQHAPFRPESRSLVTQPGDVVVADLMGPFPQSFDKKVYGMIIQDHFSSLVTFYALKNKSEAPQFLMNWIIQFTNLTPHSVKRLRTDNAGEFLSKSLTQFLTQRGIVHETIVPYEHHQAGKVERTNRTVAEGARSMLIERDLGTALWPYAFQHACWIFNRVLHAGNHKTPYELITKRKPDLAPLRVFGCRAYVHNLNHRKDLLAKSRELIHIGIAENSQGWR</sequence>
<evidence type="ECO:0000256" key="12">
    <source>
        <dbReference type="PROSITE-ProRule" id="PRU00339"/>
    </source>
</evidence>
<feature type="repeat" description="TPR" evidence="12">
    <location>
        <begin position="455"/>
        <end position="488"/>
    </location>
</feature>
<evidence type="ECO:0000259" key="15">
    <source>
        <dbReference type="PROSITE" id="PS50994"/>
    </source>
</evidence>
<evidence type="ECO:0000256" key="13">
    <source>
        <dbReference type="SAM" id="MobiDB-lite"/>
    </source>
</evidence>
<keyword evidence="7" id="KW-0694">RNA-binding</keyword>
<dbReference type="PANTHER" id="PTHR46208:SF1">
    <property type="entry name" value="MITOCHONDRIAL IMPORT RECEPTOR SUBUNIT TOM70"/>
    <property type="match status" value="1"/>
</dbReference>
<keyword evidence="3 14" id="KW-0812">Transmembrane</keyword>
<dbReference type="GO" id="GO:0015074">
    <property type="term" value="P:DNA integration"/>
    <property type="evidence" value="ECO:0007669"/>
    <property type="project" value="InterPro"/>
</dbReference>
<dbReference type="GO" id="GO:0030943">
    <property type="term" value="F:mitochondrion targeting sequence binding"/>
    <property type="evidence" value="ECO:0007669"/>
    <property type="project" value="TreeGrafter"/>
</dbReference>
<keyword evidence="5" id="KW-1000">Mitochondrion outer membrane</keyword>
<keyword evidence="9" id="KW-0496">Mitochondrion</keyword>
<dbReference type="GO" id="GO:0008270">
    <property type="term" value="F:zinc ion binding"/>
    <property type="evidence" value="ECO:0007669"/>
    <property type="project" value="InterPro"/>
</dbReference>
<dbReference type="Gene3D" id="1.25.40.10">
    <property type="entry name" value="Tetratricopeptide repeat domain"/>
    <property type="match status" value="2"/>
</dbReference>
<evidence type="ECO:0000313" key="17">
    <source>
        <dbReference type="Proteomes" id="UP000765509"/>
    </source>
</evidence>
<evidence type="ECO:0000256" key="4">
    <source>
        <dbReference type="ARBA" id="ARBA00022737"/>
    </source>
</evidence>
<dbReference type="InterPro" id="IPR012337">
    <property type="entry name" value="RNaseH-like_sf"/>
</dbReference>
<evidence type="ECO:0000256" key="8">
    <source>
        <dbReference type="ARBA" id="ARBA00022989"/>
    </source>
</evidence>
<feature type="repeat" description="TPR" evidence="12">
    <location>
        <begin position="350"/>
        <end position="383"/>
    </location>
</feature>
<dbReference type="SUPFAM" id="SSF53098">
    <property type="entry name" value="Ribonuclease H-like"/>
    <property type="match status" value="1"/>
</dbReference>
<keyword evidence="6 12" id="KW-0802">TPR repeat</keyword>
<keyword evidence="2" id="KW-0507">mRNA processing</keyword>
<reference evidence="16" key="1">
    <citation type="submission" date="2021-03" db="EMBL/GenBank/DDBJ databases">
        <title>Draft genome sequence of rust myrtle Austropuccinia psidii MF-1, a brazilian biotype.</title>
        <authorList>
            <person name="Quecine M.C."/>
            <person name="Pachon D.M.R."/>
            <person name="Bonatelli M.L."/>
            <person name="Correr F.H."/>
            <person name="Franceschini L.M."/>
            <person name="Leite T.F."/>
            <person name="Margarido G.R.A."/>
            <person name="Almeida C.A."/>
            <person name="Ferrarezi J.A."/>
            <person name="Labate C.A."/>
        </authorList>
    </citation>
    <scope>NUCLEOTIDE SEQUENCE</scope>
    <source>
        <strain evidence="16">MF-1</strain>
    </source>
</reference>
<evidence type="ECO:0000256" key="6">
    <source>
        <dbReference type="ARBA" id="ARBA00022803"/>
    </source>
</evidence>
<evidence type="ECO:0000256" key="5">
    <source>
        <dbReference type="ARBA" id="ARBA00022787"/>
    </source>
</evidence>
<evidence type="ECO:0000256" key="14">
    <source>
        <dbReference type="SAM" id="Phobius"/>
    </source>
</evidence>
<feature type="region of interest" description="Disordered" evidence="13">
    <location>
        <begin position="803"/>
        <end position="842"/>
    </location>
</feature>
<comment type="subcellular location">
    <subcellularLocation>
        <location evidence="1">Mitochondrion outer membrane</location>
        <topology evidence="1">Single-pass membrane protein</topology>
    </subcellularLocation>
</comment>
<dbReference type="Pfam" id="PF13414">
    <property type="entry name" value="TPR_11"/>
    <property type="match status" value="1"/>
</dbReference>
<evidence type="ECO:0000256" key="1">
    <source>
        <dbReference type="ARBA" id="ARBA00004572"/>
    </source>
</evidence>
<feature type="transmembrane region" description="Helical" evidence="14">
    <location>
        <begin position="27"/>
        <end position="45"/>
    </location>
</feature>
<dbReference type="InterPro" id="IPR019734">
    <property type="entry name" value="TPR_rpt"/>
</dbReference>
<dbReference type="GO" id="GO:0005634">
    <property type="term" value="C:nucleus"/>
    <property type="evidence" value="ECO:0007669"/>
    <property type="project" value="UniProtKB-ARBA"/>
</dbReference>
<evidence type="ECO:0000256" key="9">
    <source>
        <dbReference type="ARBA" id="ARBA00023128"/>
    </source>
</evidence>
<dbReference type="GO" id="GO:0003723">
    <property type="term" value="F:RNA binding"/>
    <property type="evidence" value="ECO:0007669"/>
    <property type="project" value="UniProtKB-KW"/>
</dbReference>
<dbReference type="PROSITE" id="PS50994">
    <property type="entry name" value="INTEGRASE"/>
    <property type="match status" value="1"/>
</dbReference>
<keyword evidence="17" id="KW-1185">Reference proteome</keyword>
<dbReference type="GO" id="GO:0030150">
    <property type="term" value="P:protein import into mitochondrial matrix"/>
    <property type="evidence" value="ECO:0007669"/>
    <property type="project" value="TreeGrafter"/>
</dbReference>
<dbReference type="GO" id="GO:0006397">
    <property type="term" value="P:mRNA processing"/>
    <property type="evidence" value="ECO:0007669"/>
    <property type="project" value="UniProtKB-KW"/>
</dbReference>
<dbReference type="Pfam" id="PF13181">
    <property type="entry name" value="TPR_8"/>
    <property type="match status" value="1"/>
</dbReference>
<dbReference type="Pfam" id="PF00665">
    <property type="entry name" value="rve"/>
    <property type="match status" value="1"/>
</dbReference>
<dbReference type="GO" id="GO:0008320">
    <property type="term" value="F:protein transmembrane transporter activity"/>
    <property type="evidence" value="ECO:0007669"/>
    <property type="project" value="TreeGrafter"/>
</dbReference>
<keyword evidence="8 14" id="KW-1133">Transmembrane helix</keyword>
<feature type="compositionally biased region" description="Polar residues" evidence="13">
    <location>
        <begin position="803"/>
        <end position="820"/>
    </location>
</feature>
<evidence type="ECO:0000256" key="3">
    <source>
        <dbReference type="ARBA" id="ARBA00022692"/>
    </source>
</evidence>